<name>A0A382A5Y8_9ZZZZ</name>
<sequence length="36" mass="4041">NLIKNITESKTSVMPPVGAILTKHELRDLMAYLETL</sequence>
<evidence type="ECO:0000313" key="1">
    <source>
        <dbReference type="EMBL" id="SVA96940.1"/>
    </source>
</evidence>
<evidence type="ECO:0008006" key="2">
    <source>
        <dbReference type="Google" id="ProtNLM"/>
    </source>
</evidence>
<reference evidence="1" key="1">
    <citation type="submission" date="2018-05" db="EMBL/GenBank/DDBJ databases">
        <authorList>
            <person name="Lanie J.A."/>
            <person name="Ng W.-L."/>
            <person name="Kazmierczak K.M."/>
            <person name="Andrzejewski T.M."/>
            <person name="Davidsen T.M."/>
            <person name="Wayne K.J."/>
            <person name="Tettelin H."/>
            <person name="Glass J.I."/>
            <person name="Rusch D."/>
            <person name="Podicherti R."/>
            <person name="Tsui H.-C.T."/>
            <person name="Winkler M.E."/>
        </authorList>
    </citation>
    <scope>NUCLEOTIDE SEQUENCE</scope>
</reference>
<accession>A0A382A5Y8</accession>
<dbReference type="GO" id="GO:0020037">
    <property type="term" value="F:heme binding"/>
    <property type="evidence" value="ECO:0007669"/>
    <property type="project" value="InterPro"/>
</dbReference>
<gene>
    <name evidence="1" type="ORF">METZ01_LOCUS149794</name>
</gene>
<dbReference type="EMBL" id="UINC01024046">
    <property type="protein sequence ID" value="SVA96940.1"/>
    <property type="molecule type" value="Genomic_DNA"/>
</dbReference>
<dbReference type="GO" id="GO:0009055">
    <property type="term" value="F:electron transfer activity"/>
    <property type="evidence" value="ECO:0007669"/>
    <property type="project" value="InterPro"/>
</dbReference>
<feature type="non-terminal residue" evidence="1">
    <location>
        <position position="1"/>
    </location>
</feature>
<dbReference type="InterPro" id="IPR036909">
    <property type="entry name" value="Cyt_c-like_dom_sf"/>
</dbReference>
<dbReference type="SUPFAM" id="SSF46626">
    <property type="entry name" value="Cytochrome c"/>
    <property type="match status" value="1"/>
</dbReference>
<dbReference type="AlphaFoldDB" id="A0A382A5Y8"/>
<organism evidence="1">
    <name type="scientific">marine metagenome</name>
    <dbReference type="NCBI Taxonomy" id="408172"/>
    <lineage>
        <taxon>unclassified sequences</taxon>
        <taxon>metagenomes</taxon>
        <taxon>ecological metagenomes</taxon>
    </lineage>
</organism>
<protein>
    <recommendedName>
        <fullName evidence="2">Cytochrome c domain-containing protein</fullName>
    </recommendedName>
</protein>
<proteinExistence type="predicted"/>